<dbReference type="SUPFAM" id="SSF54975">
    <property type="entry name" value="Acylphosphatase/BLUF domain-like"/>
    <property type="match status" value="1"/>
</dbReference>
<feature type="domain" description="Acylphosphatase-like" evidence="7">
    <location>
        <begin position="455"/>
        <end position="541"/>
    </location>
</feature>
<evidence type="ECO:0000256" key="5">
    <source>
        <dbReference type="PROSITE-ProRule" id="PRU00520"/>
    </source>
</evidence>
<dbReference type="InterPro" id="IPR039523">
    <property type="entry name" value="RimK-rel_E_lig_ATP-grasp"/>
</dbReference>
<evidence type="ECO:0000256" key="1">
    <source>
        <dbReference type="ARBA" id="ARBA00005614"/>
    </source>
</evidence>
<dbReference type="RefSeq" id="WP_353894460.1">
    <property type="nucleotide sequence ID" value="NZ_CP159485.1"/>
</dbReference>
<dbReference type="AlphaFoldDB" id="A0AAU8HWW6"/>
<dbReference type="EC" id="3.6.1.7" evidence="2 5"/>
<dbReference type="PANTHER" id="PTHR47268:SF4">
    <property type="entry name" value="ACYLPHOSPHATASE"/>
    <property type="match status" value="1"/>
</dbReference>
<feature type="active site" evidence="5">
    <location>
        <position position="470"/>
    </location>
</feature>
<evidence type="ECO:0000259" key="7">
    <source>
        <dbReference type="PROSITE" id="PS51160"/>
    </source>
</evidence>
<dbReference type="PANTHER" id="PTHR47268">
    <property type="entry name" value="ACYLPHOSPHATASE"/>
    <property type="match status" value="1"/>
</dbReference>
<organism evidence="8">
    <name type="scientific">Proteinivorax hydrogeniformans</name>
    <dbReference type="NCBI Taxonomy" id="1826727"/>
    <lineage>
        <taxon>Bacteria</taxon>
        <taxon>Bacillati</taxon>
        <taxon>Bacillota</taxon>
        <taxon>Clostridia</taxon>
        <taxon>Eubacteriales</taxon>
        <taxon>Proteinivoracaceae</taxon>
        <taxon>Proteinivorax</taxon>
    </lineage>
</organism>
<dbReference type="PRINTS" id="PR00112">
    <property type="entry name" value="ACYLPHPHTASE"/>
</dbReference>
<dbReference type="EMBL" id="CP159485">
    <property type="protein sequence ID" value="XCI29913.1"/>
    <property type="molecule type" value="Genomic_DNA"/>
</dbReference>
<dbReference type="PROSITE" id="PS51160">
    <property type="entry name" value="ACYLPHOSPHATASE_3"/>
    <property type="match status" value="1"/>
</dbReference>
<reference evidence="8" key="2">
    <citation type="submission" date="2024-06" db="EMBL/GenBank/DDBJ databases">
        <authorList>
            <person name="Petrova K.O."/>
            <person name="Toshchakov S.V."/>
            <person name="Boltjanskaja Y.V."/>
            <person name="Kevbrin V.V."/>
        </authorList>
    </citation>
    <scope>NUCLEOTIDE SEQUENCE</scope>
    <source>
        <strain evidence="8">Z-710</strain>
    </source>
</reference>
<keyword evidence="5" id="KW-0378">Hydrolase</keyword>
<dbReference type="InterPro" id="IPR001792">
    <property type="entry name" value="Acylphosphatase-like_dom"/>
</dbReference>
<name>A0AAU8HWW6_9FIRM</name>
<proteinExistence type="inferred from homology"/>
<dbReference type="InterPro" id="IPR036046">
    <property type="entry name" value="Acylphosphatase-like_dom_sf"/>
</dbReference>
<protein>
    <recommendedName>
        <fullName evidence="3 5">acylphosphatase</fullName>
        <ecNumber evidence="2 5">3.6.1.7</ecNumber>
    </recommendedName>
</protein>
<dbReference type="GO" id="GO:0003998">
    <property type="term" value="F:acylphosphatase activity"/>
    <property type="evidence" value="ECO:0007669"/>
    <property type="project" value="UniProtKB-EC"/>
</dbReference>
<comment type="catalytic activity">
    <reaction evidence="4 5">
        <text>an acyl phosphate + H2O = a carboxylate + phosphate + H(+)</text>
        <dbReference type="Rhea" id="RHEA:14965"/>
        <dbReference type="ChEBI" id="CHEBI:15377"/>
        <dbReference type="ChEBI" id="CHEBI:15378"/>
        <dbReference type="ChEBI" id="CHEBI:29067"/>
        <dbReference type="ChEBI" id="CHEBI:43474"/>
        <dbReference type="ChEBI" id="CHEBI:59918"/>
        <dbReference type="EC" id="3.6.1.7"/>
    </reaction>
</comment>
<dbReference type="Gene3D" id="3.30.70.100">
    <property type="match status" value="1"/>
</dbReference>
<feature type="active site" evidence="5">
    <location>
        <position position="488"/>
    </location>
</feature>
<gene>
    <name evidence="8" type="ORF">PRVXH_001265</name>
</gene>
<evidence type="ECO:0000256" key="2">
    <source>
        <dbReference type="ARBA" id="ARBA00012150"/>
    </source>
</evidence>
<reference evidence="8" key="1">
    <citation type="journal article" date="2018" name="Antonie Van Leeuwenhoek">
        <title>Proteinivorax hydrogeniformans sp. nov., an anaerobic, haloalkaliphilic bacterium fermenting proteinaceous compounds with high hydrogen production.</title>
        <authorList>
            <person name="Boltyanskaya Y."/>
            <person name="Detkova E."/>
            <person name="Pimenov N."/>
            <person name="Kevbrin V."/>
        </authorList>
    </citation>
    <scope>NUCLEOTIDE SEQUENCE</scope>
    <source>
        <strain evidence="8">Z-710</strain>
    </source>
</reference>
<dbReference type="SUPFAM" id="SSF56059">
    <property type="entry name" value="Glutathione synthetase ATP-binding domain-like"/>
    <property type="match status" value="1"/>
</dbReference>
<evidence type="ECO:0000313" key="8">
    <source>
        <dbReference type="EMBL" id="XCI29913.1"/>
    </source>
</evidence>
<dbReference type="Pfam" id="PF14397">
    <property type="entry name" value="ATPgrasp_ST"/>
    <property type="match status" value="1"/>
</dbReference>
<sequence length="541" mass="61459">MAKGLYKIKKNKKPNMLANLLIFSMFRRSDKNPADIIHKAYSIYYWRNSRTLKSRCKVVLAFLVSPFKISKDIFKWLRKVNTRVTTLHKCRIRQALEQFYLAYFFSINSENYYLQGFYQKDGLKRARRFVNKGALKNGVFKLLTTYGQYTNSGTEIWSLGNKVEFSHFCIQNDIPTVPVIMEFVAGGTVKYYTQDYSTLPEEDIFCKPNVDNEGKGAEVWFWEKGCFKSPKGKKLDKNQLQDRLKNLANKHICGSILVQPLILPHPELAAFRKNATPTIRVLSYVKENGDIEIDQAMLRFSIDSNSIVDNASAGGMVAPIEVASGKLSSAFYTNYKNIGKSVDDLNGTLISNKTIPHWNEVKELVARAHNLFRYRLIIGWDILITEDQPLVLEGNSQPGICFIQKAHKTSFGEMSIGTAVANYCQEAIKTLYNGKLEINGVQEKITHPLFKTRKTLTLKIYGKVQGVGYRKWLFKRAKELNINGWVQNTPDNAVRGVINGKGKALEDIVKLAKIGPKNAKVDSIEVSTSLDSVNKSFKILR</sequence>
<evidence type="ECO:0000256" key="4">
    <source>
        <dbReference type="ARBA" id="ARBA00047645"/>
    </source>
</evidence>
<dbReference type="InterPro" id="IPR020456">
    <property type="entry name" value="Acylphosphatase"/>
</dbReference>
<dbReference type="Gene3D" id="3.30.470.20">
    <property type="entry name" value="ATP-grasp fold, B domain"/>
    <property type="match status" value="1"/>
</dbReference>
<evidence type="ECO:0000256" key="3">
    <source>
        <dbReference type="ARBA" id="ARBA00015991"/>
    </source>
</evidence>
<dbReference type="Pfam" id="PF00708">
    <property type="entry name" value="Acylphosphatase"/>
    <property type="match status" value="1"/>
</dbReference>
<accession>A0AAU8HWW6</accession>
<evidence type="ECO:0000256" key="6">
    <source>
        <dbReference type="RuleBase" id="RU004168"/>
    </source>
</evidence>
<comment type="similarity">
    <text evidence="1 6">Belongs to the acylphosphatase family.</text>
</comment>